<reference evidence="1 2" key="1">
    <citation type="submission" date="2016-11" db="EMBL/GenBank/DDBJ databases">
        <authorList>
            <person name="Jaros S."/>
            <person name="Januszkiewicz K."/>
            <person name="Wedrychowicz H."/>
        </authorList>
    </citation>
    <scope>NUCLEOTIDE SEQUENCE [LARGE SCALE GENOMIC DNA]</scope>
    <source>
        <strain evidence="1 2">DSM 6792</strain>
    </source>
</reference>
<protein>
    <submittedName>
        <fullName evidence="1">Uncharacterized protein</fullName>
    </submittedName>
</protein>
<dbReference type="RefSeq" id="WP_175556800.1">
    <property type="nucleotide sequence ID" value="NZ_FQWH01000002.1"/>
</dbReference>
<evidence type="ECO:0000313" key="1">
    <source>
        <dbReference type="EMBL" id="SHG28169.1"/>
    </source>
</evidence>
<name>A0A1M5IJD8_FLAJO</name>
<proteinExistence type="predicted"/>
<evidence type="ECO:0000313" key="2">
    <source>
        <dbReference type="Proteomes" id="UP000184112"/>
    </source>
</evidence>
<sequence>MKRITASTIDQKTRDKIVHEWKTRKLNSIPDIANEFKMSKNIVNTIINDYLSPKNKKL</sequence>
<gene>
    <name evidence="1" type="ORF">SAMN05444388_102120</name>
</gene>
<organism evidence="1 2">
    <name type="scientific">Flavobacterium johnsoniae</name>
    <name type="common">Cytophaga johnsonae</name>
    <dbReference type="NCBI Taxonomy" id="986"/>
    <lineage>
        <taxon>Bacteria</taxon>
        <taxon>Pseudomonadati</taxon>
        <taxon>Bacteroidota</taxon>
        <taxon>Flavobacteriia</taxon>
        <taxon>Flavobacteriales</taxon>
        <taxon>Flavobacteriaceae</taxon>
        <taxon>Flavobacterium</taxon>
    </lineage>
</organism>
<accession>A0A1M5IJD8</accession>
<dbReference type="InterPro" id="IPR036388">
    <property type="entry name" value="WH-like_DNA-bd_sf"/>
</dbReference>
<dbReference type="Proteomes" id="UP000184112">
    <property type="component" value="Unassembled WGS sequence"/>
</dbReference>
<dbReference type="Gene3D" id="1.10.10.10">
    <property type="entry name" value="Winged helix-like DNA-binding domain superfamily/Winged helix DNA-binding domain"/>
    <property type="match status" value="1"/>
</dbReference>
<dbReference type="EMBL" id="FQWH01000002">
    <property type="protein sequence ID" value="SHG28169.1"/>
    <property type="molecule type" value="Genomic_DNA"/>
</dbReference>
<dbReference type="AlphaFoldDB" id="A0A1M5IJD8"/>